<proteinExistence type="predicted"/>
<reference evidence="3" key="1">
    <citation type="submission" date="2023-03" db="EMBL/GenBank/DDBJ databases">
        <title>Chromosome-scale reference genome and RAD-based genetic map of yellow starthistle (Centaurea solstitialis) reveal putative structural variation and QTLs associated with invader traits.</title>
        <authorList>
            <person name="Reatini B."/>
            <person name="Cang F.A."/>
            <person name="Jiang Q."/>
            <person name="Mckibben M.T.W."/>
            <person name="Barker M.S."/>
            <person name="Rieseberg L.H."/>
            <person name="Dlugosch K.M."/>
        </authorList>
    </citation>
    <scope>NUCLEOTIDE SEQUENCE</scope>
    <source>
        <strain evidence="3">CAN-66</strain>
        <tissue evidence="3">Leaf</tissue>
    </source>
</reference>
<accession>A0AA38TG18</accession>
<comment type="caution">
    <text evidence="3">The sequence shown here is derived from an EMBL/GenBank/DDBJ whole genome shotgun (WGS) entry which is preliminary data.</text>
</comment>
<feature type="domain" description="TTF-type" evidence="2">
    <location>
        <begin position="79"/>
        <end position="151"/>
    </location>
</feature>
<evidence type="ECO:0000256" key="1">
    <source>
        <dbReference type="SAM" id="MobiDB-lite"/>
    </source>
</evidence>
<feature type="compositionally biased region" description="Low complexity" evidence="1">
    <location>
        <begin position="11"/>
        <end position="27"/>
    </location>
</feature>
<dbReference type="InterPro" id="IPR012337">
    <property type="entry name" value="RNaseH-like_sf"/>
</dbReference>
<sequence>MEKFLKRKEPSSSGISSGISQPSSTSSMPMEIDLNDLPWDPSERKKITEYHPNQRDEIRRKYLIRGPCQPRGHDFPRTKGRRFCPSWFDQYDSFAKQGASDAFVTEGFNSWNKTDRFGRHVGDVSSFHNRALKNCEDLMRQDQSIAVAFHKQTDIIKNEHRIRLNASIDAIRYLLNGALPFRGHDESEKSFYRGNFLELIKLIRERDETVRNVTLQNAPGNNQMVAPSIQKDIVDCFAQEILKSTFEEIGDDVFGLLVDESSDVSKKEQMAVVLRYVTCGVVKERFVGLVHSAIESLFAEYGLSLTKVRGQGYDGASNMRGEFNGLKALIMNENKSAYYVHCFAHQLQLVIVAVAKKHHGAVNFFELLSVLMNVVCASCKRKDMLIESQKEKVEKAIGSGEIETGSGLNQELSLVRAGDTRWGSHYKTLLRLVDLFPCVIEVLQYVENSCDNSTSVWQARGVHIYLKSYDFVFYLHLMLHILGVTNSLSQALQKKDQDILNAISLVKITKEKLQEFRVDGFEPLLEKVSSFCGKYDIETVNMEDDYVDPKRRRHKTNITHRHYYEYDCFNTVMDMQIQEFGDRFSEASSELILCMAALNPRDLFCDFDRSKLLKLSEFYPDDFSSAERMSFDHELGLYISSVQEDERFAKLKGISDLARVMVEKRKHATFPLVYRLLKLALVLPVATASVERCFSAMKLVKSDLRNRIADDFLNGCVICAIEREALAQMYPRPHWAHTNLRQFWAEARLLKHAAQGRSPRTSRMRPQGSNSEKRRDREKGKRGWGGWVTSSKESVWESQWNKTQSSSAVYPMNLMASRDHRVAWAADGLRN</sequence>
<feature type="region of interest" description="Disordered" evidence="1">
    <location>
        <begin position="754"/>
        <end position="786"/>
    </location>
</feature>
<dbReference type="InterPro" id="IPR025398">
    <property type="entry name" value="DUF4371"/>
</dbReference>
<evidence type="ECO:0000259" key="2">
    <source>
        <dbReference type="SMART" id="SM00597"/>
    </source>
</evidence>
<evidence type="ECO:0000313" key="3">
    <source>
        <dbReference type="EMBL" id="KAJ9560295.1"/>
    </source>
</evidence>
<dbReference type="EMBL" id="JARYMX010000002">
    <property type="protein sequence ID" value="KAJ9560295.1"/>
    <property type="molecule type" value="Genomic_DNA"/>
</dbReference>
<dbReference type="PANTHER" id="PTHR11697">
    <property type="entry name" value="GENERAL TRANSCRIPTION FACTOR 2-RELATED ZINC FINGER PROTEIN"/>
    <property type="match status" value="1"/>
</dbReference>
<dbReference type="GO" id="GO:0046983">
    <property type="term" value="F:protein dimerization activity"/>
    <property type="evidence" value="ECO:0007669"/>
    <property type="project" value="InterPro"/>
</dbReference>
<gene>
    <name evidence="3" type="ORF">OSB04_005455</name>
</gene>
<feature type="compositionally biased region" description="Basic and acidic residues" evidence="1">
    <location>
        <begin position="771"/>
        <end position="781"/>
    </location>
</feature>
<feature type="compositionally biased region" description="Basic and acidic residues" evidence="1">
    <location>
        <begin position="1"/>
        <end position="10"/>
    </location>
</feature>
<keyword evidence="4" id="KW-1185">Reference proteome</keyword>
<dbReference type="PANTHER" id="PTHR11697:SF230">
    <property type="entry name" value="ZINC FINGER, MYM DOMAIN CONTAINING 1"/>
    <property type="match status" value="1"/>
</dbReference>
<dbReference type="Pfam" id="PF14291">
    <property type="entry name" value="DUF4371"/>
    <property type="match status" value="1"/>
</dbReference>
<dbReference type="AlphaFoldDB" id="A0AA38TG18"/>
<dbReference type="Proteomes" id="UP001172457">
    <property type="component" value="Chromosome 2"/>
</dbReference>
<dbReference type="Pfam" id="PF05699">
    <property type="entry name" value="Dimer_Tnp_hAT"/>
    <property type="match status" value="1"/>
</dbReference>
<evidence type="ECO:0000313" key="4">
    <source>
        <dbReference type="Proteomes" id="UP001172457"/>
    </source>
</evidence>
<dbReference type="InterPro" id="IPR055298">
    <property type="entry name" value="AtLOH3-like"/>
</dbReference>
<dbReference type="InterPro" id="IPR006580">
    <property type="entry name" value="Znf_TTF"/>
</dbReference>
<name>A0AA38TG18_9ASTR</name>
<feature type="region of interest" description="Disordered" evidence="1">
    <location>
        <begin position="1"/>
        <end position="45"/>
    </location>
</feature>
<dbReference type="SMART" id="SM00597">
    <property type="entry name" value="ZnF_TTF"/>
    <property type="match status" value="1"/>
</dbReference>
<dbReference type="InterPro" id="IPR008906">
    <property type="entry name" value="HATC_C_dom"/>
</dbReference>
<organism evidence="3 4">
    <name type="scientific">Centaurea solstitialis</name>
    <name type="common">yellow star-thistle</name>
    <dbReference type="NCBI Taxonomy" id="347529"/>
    <lineage>
        <taxon>Eukaryota</taxon>
        <taxon>Viridiplantae</taxon>
        <taxon>Streptophyta</taxon>
        <taxon>Embryophyta</taxon>
        <taxon>Tracheophyta</taxon>
        <taxon>Spermatophyta</taxon>
        <taxon>Magnoliopsida</taxon>
        <taxon>eudicotyledons</taxon>
        <taxon>Gunneridae</taxon>
        <taxon>Pentapetalae</taxon>
        <taxon>asterids</taxon>
        <taxon>campanulids</taxon>
        <taxon>Asterales</taxon>
        <taxon>Asteraceae</taxon>
        <taxon>Carduoideae</taxon>
        <taxon>Cardueae</taxon>
        <taxon>Centaureinae</taxon>
        <taxon>Centaurea</taxon>
    </lineage>
</organism>
<protein>
    <recommendedName>
        <fullName evidence="2">TTF-type domain-containing protein</fullName>
    </recommendedName>
</protein>
<dbReference type="SUPFAM" id="SSF53098">
    <property type="entry name" value="Ribonuclease H-like"/>
    <property type="match status" value="1"/>
</dbReference>